<evidence type="ECO:0000313" key="2">
    <source>
        <dbReference type="EMBL" id="TYL85914.1"/>
    </source>
</evidence>
<dbReference type="GO" id="GO:0032259">
    <property type="term" value="P:methylation"/>
    <property type="evidence" value="ECO:0007669"/>
    <property type="project" value="UniProtKB-KW"/>
</dbReference>
<dbReference type="InterPro" id="IPR053188">
    <property type="entry name" value="FkbM_Methyltransferase"/>
</dbReference>
<dbReference type="Proteomes" id="UP000324853">
    <property type="component" value="Unassembled WGS sequence"/>
</dbReference>
<dbReference type="EMBL" id="VSSR01000016">
    <property type="protein sequence ID" value="TYL85914.1"/>
    <property type="molecule type" value="Genomic_DNA"/>
</dbReference>
<dbReference type="PANTHER" id="PTHR36973">
    <property type="entry name" value="SLL1456 PROTEIN-RELATED"/>
    <property type="match status" value="1"/>
</dbReference>
<dbReference type="Gene3D" id="3.40.50.150">
    <property type="entry name" value="Vaccinia Virus protein VP39"/>
    <property type="match status" value="1"/>
</dbReference>
<dbReference type="InterPro" id="IPR006342">
    <property type="entry name" value="FkbM_mtfrase"/>
</dbReference>
<organism evidence="2 3">
    <name type="scientific">Bradyrhizobium cytisi</name>
    <dbReference type="NCBI Taxonomy" id="515489"/>
    <lineage>
        <taxon>Bacteria</taxon>
        <taxon>Pseudomonadati</taxon>
        <taxon>Pseudomonadota</taxon>
        <taxon>Alphaproteobacteria</taxon>
        <taxon>Hyphomicrobiales</taxon>
        <taxon>Nitrobacteraceae</taxon>
        <taxon>Bradyrhizobium</taxon>
    </lineage>
</organism>
<comment type="caution">
    <text evidence="2">The sequence shown here is derived from an EMBL/GenBank/DDBJ whole genome shotgun (WGS) entry which is preliminary data.</text>
</comment>
<gene>
    <name evidence="2" type="ORF">FXB38_10350</name>
</gene>
<dbReference type="Pfam" id="PF05050">
    <property type="entry name" value="Methyltransf_21"/>
    <property type="match status" value="1"/>
</dbReference>
<dbReference type="InterPro" id="IPR029063">
    <property type="entry name" value="SAM-dependent_MTases_sf"/>
</dbReference>
<dbReference type="RefSeq" id="WP_148750746.1">
    <property type="nucleotide sequence ID" value="NZ_VSSR01000016.1"/>
</dbReference>
<keyword evidence="2" id="KW-0808">Transferase</keyword>
<name>A0A5S4X8Y2_9BRAD</name>
<reference evidence="2 3" key="1">
    <citation type="submission" date="2019-08" db="EMBL/GenBank/DDBJ databases">
        <title>Bradyrhizobium hipponensis sp. nov., a rhizobium isolated from a Lupinus angustifolius root nodule in Tunisia.</title>
        <authorList>
            <person name="Off K."/>
            <person name="Rejili M."/>
            <person name="Mars M."/>
            <person name="Brachmann A."/>
            <person name="Marin M."/>
        </authorList>
    </citation>
    <scope>NUCLEOTIDE SEQUENCE [LARGE SCALE GENOMIC DNA]</scope>
    <source>
        <strain evidence="2 3">CTAW11</strain>
    </source>
</reference>
<dbReference type="OrthoDB" id="292760at2"/>
<evidence type="ECO:0000313" key="3">
    <source>
        <dbReference type="Proteomes" id="UP000324853"/>
    </source>
</evidence>
<feature type="domain" description="Methyltransferase FkbM" evidence="1">
    <location>
        <begin position="31"/>
        <end position="197"/>
    </location>
</feature>
<keyword evidence="3" id="KW-1185">Reference proteome</keyword>
<keyword evidence="2" id="KW-0489">Methyltransferase</keyword>
<proteinExistence type="predicted"/>
<dbReference type="NCBIfam" id="TIGR01444">
    <property type="entry name" value="fkbM_fam"/>
    <property type="match status" value="1"/>
</dbReference>
<accession>A0A5S4X8Y2</accession>
<evidence type="ECO:0000259" key="1">
    <source>
        <dbReference type="Pfam" id="PF05050"/>
    </source>
</evidence>
<dbReference type="PANTHER" id="PTHR36973:SF4">
    <property type="entry name" value="NODULATION PROTEIN"/>
    <property type="match status" value="1"/>
</dbReference>
<dbReference type="SUPFAM" id="SSF53335">
    <property type="entry name" value="S-adenosyl-L-methionine-dependent methyltransferases"/>
    <property type="match status" value="1"/>
</dbReference>
<dbReference type="GO" id="GO:0008171">
    <property type="term" value="F:O-methyltransferase activity"/>
    <property type="evidence" value="ECO:0007669"/>
    <property type="project" value="TreeGrafter"/>
</dbReference>
<sequence>MITAASDPREDYLVTLAALFGPFIENYTVVDVGAHGTGDADVYAPLLAAKGAMVVGFEPDRLECARLNETWSGKRRFFPYAIADGAQAQFYACRAPLTSSLLRPNAELLAHFEGLAEMCEVTEEIAISTVRLDDIEEVASADFLKIDIQGGTLLALENAERLLERALLVHAETEFLQIYRDQPLFSECERFLRQRHFMFHHFHNLEGRRMTHGGYAVGRVPSQTLWADAVFVPSLQRLDQLSDRELARLAWTTEVVYGASDMAMACLLRCREAETAKLAASFRSLLAAHGRLE</sequence>
<protein>
    <submittedName>
        <fullName evidence="2">FkbM family methyltransferase</fullName>
    </submittedName>
</protein>
<dbReference type="AlphaFoldDB" id="A0A5S4X8Y2"/>